<proteinExistence type="predicted"/>
<name>A0A124I3C3_9ACTN</name>
<comment type="caution">
    <text evidence="2">The sequence shown here is derived from an EMBL/GenBank/DDBJ whole genome shotgun (WGS) entry which is preliminary data.</text>
</comment>
<protein>
    <recommendedName>
        <fullName evidence="1">Antitoxin FitA-like ribbon-helix-helix domain-containing protein</fullName>
    </recommendedName>
</protein>
<dbReference type="SUPFAM" id="SSF47598">
    <property type="entry name" value="Ribbon-helix-helix"/>
    <property type="match status" value="1"/>
</dbReference>
<dbReference type="InterPro" id="IPR053853">
    <property type="entry name" value="FitA-like_RHH"/>
</dbReference>
<dbReference type="Proteomes" id="UP000053024">
    <property type="component" value="Unassembled WGS sequence"/>
</dbReference>
<dbReference type="AlphaFoldDB" id="A0A124I3C3"/>
<dbReference type="STRING" id="285568.AQJ66_20145"/>
<keyword evidence="3" id="KW-1185">Reference proteome</keyword>
<evidence type="ECO:0000313" key="2">
    <source>
        <dbReference type="EMBL" id="KUN83205.1"/>
    </source>
</evidence>
<dbReference type="Pfam" id="PF22513">
    <property type="entry name" value="FitA-like_RHH"/>
    <property type="match status" value="1"/>
</dbReference>
<dbReference type="EMBL" id="LMWX01000031">
    <property type="protein sequence ID" value="KUN83205.1"/>
    <property type="molecule type" value="Genomic_DNA"/>
</dbReference>
<gene>
    <name evidence="2" type="ORF">AQJ66_20145</name>
</gene>
<feature type="domain" description="Antitoxin FitA-like ribbon-helix-helix" evidence="1">
    <location>
        <begin position="22"/>
        <end position="44"/>
    </location>
</feature>
<accession>A0A124I3C3</accession>
<evidence type="ECO:0000313" key="3">
    <source>
        <dbReference type="Proteomes" id="UP000053024"/>
    </source>
</evidence>
<dbReference type="GO" id="GO:0006355">
    <property type="term" value="P:regulation of DNA-templated transcription"/>
    <property type="evidence" value="ECO:0007669"/>
    <property type="project" value="InterPro"/>
</dbReference>
<organism evidence="2 3">
    <name type="scientific">Streptomyces bungoensis</name>
    <dbReference type="NCBI Taxonomy" id="285568"/>
    <lineage>
        <taxon>Bacteria</taxon>
        <taxon>Bacillati</taxon>
        <taxon>Actinomycetota</taxon>
        <taxon>Actinomycetes</taxon>
        <taxon>Kitasatosporales</taxon>
        <taxon>Streptomycetaceae</taxon>
        <taxon>Streptomyces</taxon>
    </lineage>
</organism>
<sequence length="77" mass="8642">MTPCGTTQYRNRMAGLNLRFTDEELDALRQRAAQEGRSMQAFAHDAVIAAINEHSRLFNEAADHVLKASAELNRRLA</sequence>
<evidence type="ECO:0000259" key="1">
    <source>
        <dbReference type="Pfam" id="PF22513"/>
    </source>
</evidence>
<reference evidence="2 3" key="1">
    <citation type="submission" date="2015-10" db="EMBL/GenBank/DDBJ databases">
        <title>Draft genome sequence of Streptomyces bungoensis DSM 41781, type strain for the species Streptomyces bungoensis.</title>
        <authorList>
            <person name="Ruckert C."/>
            <person name="Winkler A."/>
            <person name="Kalinowski J."/>
            <person name="Kampfer P."/>
            <person name="Glaeser S."/>
        </authorList>
    </citation>
    <scope>NUCLEOTIDE SEQUENCE [LARGE SCALE GENOMIC DNA]</scope>
    <source>
        <strain evidence="2 3">DSM 41781</strain>
    </source>
</reference>
<dbReference type="InterPro" id="IPR010985">
    <property type="entry name" value="Ribbon_hlx_hlx"/>
</dbReference>